<reference evidence="1" key="2">
    <citation type="submission" date="2014-01" db="EMBL/GenBank/DDBJ databases">
        <title>Evolution of pathogenesis and genome organization in the Tremellales.</title>
        <authorList>
            <person name="Cuomo C."/>
            <person name="Litvintseva A."/>
            <person name="Heitman J."/>
            <person name="Chen Y."/>
            <person name="Sun S."/>
            <person name="Springer D."/>
            <person name="Dromer F."/>
            <person name="Young S."/>
            <person name="Zeng Q."/>
            <person name="Chapman S."/>
            <person name="Gujja S."/>
            <person name="Saif S."/>
            <person name="Birren B."/>
        </authorList>
    </citation>
    <scope>NUCLEOTIDE SEQUENCE</scope>
    <source>
        <strain evidence="1">CBS 10118</strain>
    </source>
</reference>
<dbReference type="AlphaFoldDB" id="A0A1B9GDK5"/>
<gene>
    <name evidence="1" type="ORF">I302_00566</name>
</gene>
<dbReference type="OrthoDB" id="2564497at2759"/>
<dbReference type="RefSeq" id="XP_019050145.2">
    <property type="nucleotide sequence ID" value="XM_019187267.2"/>
</dbReference>
<accession>A0A1B9GDK5</accession>
<dbReference type="EMBL" id="KI894018">
    <property type="protein sequence ID" value="OCF29075.1"/>
    <property type="molecule type" value="Genomic_DNA"/>
</dbReference>
<name>A0A1B9GDK5_9TREE</name>
<evidence type="ECO:0000313" key="1">
    <source>
        <dbReference type="EMBL" id="OCF29075.1"/>
    </source>
</evidence>
<organism evidence="1">
    <name type="scientific">Kwoniella bestiolae CBS 10118</name>
    <dbReference type="NCBI Taxonomy" id="1296100"/>
    <lineage>
        <taxon>Eukaryota</taxon>
        <taxon>Fungi</taxon>
        <taxon>Dikarya</taxon>
        <taxon>Basidiomycota</taxon>
        <taxon>Agaricomycotina</taxon>
        <taxon>Tremellomycetes</taxon>
        <taxon>Tremellales</taxon>
        <taxon>Cryptococcaceae</taxon>
        <taxon>Kwoniella</taxon>
    </lineage>
</organism>
<dbReference type="KEGG" id="kbi:30204965"/>
<dbReference type="STRING" id="1296100.A0A1B9GDK5"/>
<dbReference type="GeneID" id="30204965"/>
<protein>
    <submittedName>
        <fullName evidence="1">Uncharacterized protein</fullName>
    </submittedName>
</protein>
<dbReference type="VEuPathDB" id="FungiDB:I302_00566"/>
<sequence>MCYGRFCYQHHKDHGCHDGLHPDDEFVSHGIEDWYQPEISQMMRLLDRDLIKAEAEKIRSGHQVDQVLIPDHWRDFIGNFRGSCNFHVKIEFKDAEPLMMRIRRRAAHLYPDEPLKINFQSEVATNQALNKGGVPVPFAYSRPVDSKLHPKLLYCYQDWLPGDMWRPFVNHYTRHSPLDDTSLQHINGIVDWFIKMEKVNFGKVGSLSFADNRDIIVGALIERDPIMTIPPYYHGPFHTAKERWVATIDNRIALILSHNYCTSKREIY</sequence>
<proteinExistence type="predicted"/>
<reference evidence="1" key="1">
    <citation type="submission" date="2013-07" db="EMBL/GenBank/DDBJ databases">
        <title>The Genome Sequence of Cryptococcus bestiolae CBS10118.</title>
        <authorList>
            <consortium name="The Broad Institute Genome Sequencing Platform"/>
            <person name="Cuomo C."/>
            <person name="Litvintseva A."/>
            <person name="Chen Y."/>
            <person name="Heitman J."/>
            <person name="Sun S."/>
            <person name="Springer D."/>
            <person name="Dromer F."/>
            <person name="Young S.K."/>
            <person name="Zeng Q."/>
            <person name="Gargeya S."/>
            <person name="Fitzgerald M."/>
            <person name="Abouelleil A."/>
            <person name="Alvarado L."/>
            <person name="Berlin A.M."/>
            <person name="Chapman S.B."/>
            <person name="Dewar J."/>
            <person name="Goldberg J."/>
            <person name="Griggs A."/>
            <person name="Gujja S."/>
            <person name="Hansen M."/>
            <person name="Howarth C."/>
            <person name="Imamovic A."/>
            <person name="Larimer J."/>
            <person name="McCowan C."/>
            <person name="Murphy C."/>
            <person name="Pearson M."/>
            <person name="Priest M."/>
            <person name="Roberts A."/>
            <person name="Saif S."/>
            <person name="Shea T."/>
            <person name="Sykes S."/>
            <person name="Wortman J."/>
            <person name="Nusbaum C."/>
            <person name="Birren B."/>
        </authorList>
    </citation>
    <scope>NUCLEOTIDE SEQUENCE [LARGE SCALE GENOMIC DNA]</scope>
    <source>
        <strain evidence="1">CBS 10118</strain>
    </source>
</reference>